<dbReference type="Pfam" id="PF08386">
    <property type="entry name" value="Abhydrolase_4"/>
    <property type="match status" value="1"/>
</dbReference>
<dbReference type="InterPro" id="IPR029058">
    <property type="entry name" value="AB_hydrolase_fold"/>
</dbReference>
<dbReference type="InterPro" id="IPR013595">
    <property type="entry name" value="Pept_S33_TAP-like_C"/>
</dbReference>
<dbReference type="EMBL" id="CP017415">
    <property type="protein sequence ID" value="AOU97878.1"/>
    <property type="molecule type" value="Genomic_DNA"/>
</dbReference>
<dbReference type="Proteomes" id="UP000095401">
    <property type="component" value="Chromosome"/>
</dbReference>
<feature type="domain" description="Peptidase S33 tripeptidyl aminopeptidase-like C-terminal" evidence="2">
    <location>
        <begin position="201"/>
        <end position="262"/>
    </location>
</feature>
<evidence type="ECO:0000313" key="4">
    <source>
        <dbReference type="Proteomes" id="UP000095401"/>
    </source>
</evidence>
<organism evidence="3 4">
    <name type="scientific">Acidihalobacter yilgarnensis</name>
    <dbReference type="NCBI Taxonomy" id="2819280"/>
    <lineage>
        <taxon>Bacteria</taxon>
        <taxon>Pseudomonadati</taxon>
        <taxon>Pseudomonadota</taxon>
        <taxon>Gammaproteobacteria</taxon>
        <taxon>Chromatiales</taxon>
        <taxon>Ectothiorhodospiraceae</taxon>
        <taxon>Acidihalobacter</taxon>
    </lineage>
</organism>
<dbReference type="RefSeq" id="WP_070078254.1">
    <property type="nucleotide sequence ID" value="NZ_CP017415.1"/>
</dbReference>
<proteinExistence type="predicted"/>
<evidence type="ECO:0000313" key="3">
    <source>
        <dbReference type="EMBL" id="AOU97878.1"/>
    </source>
</evidence>
<dbReference type="NCBIfam" id="TIGR02427">
    <property type="entry name" value="protocat_pcaD"/>
    <property type="match status" value="1"/>
</dbReference>
<dbReference type="SUPFAM" id="SSF53474">
    <property type="entry name" value="alpha/beta-Hydrolases"/>
    <property type="match status" value="1"/>
</dbReference>
<reference evidence="4" key="1">
    <citation type="submission" date="2016-09" db="EMBL/GenBank/DDBJ databases">
        <title>Acidihalobacter prosperus F5.</title>
        <authorList>
            <person name="Khaleque H.N."/>
            <person name="Ramsay J.P."/>
            <person name="Kaksonen A.H."/>
            <person name="Boxall N.J."/>
            <person name="Watkin E.L.J."/>
        </authorList>
    </citation>
    <scope>NUCLEOTIDE SEQUENCE [LARGE SCALE GENOMIC DNA]</scope>
    <source>
        <strain evidence="4">F5</strain>
    </source>
</reference>
<protein>
    <submittedName>
        <fullName evidence="3">3-oxoadipate enol-lactonase</fullName>
    </submittedName>
</protein>
<sequence>MPVAELDDLRMHYRLEGPEGAPVLILSNSLGAALEMWNPQMPILGERFRVLRYDTRGHGRSGITPGAYTIERLGRDVVELLDALGIARAHFCGLSMGGMTGLWLGIHAADRLGRLVLCNTAARLGTPADWDERIGLVTGGGMNAVVGGVMERWFTADFRAREPAECTAIQAMLNTTSPVGYVACSAAIRDMDLSADLGRIRAPTLVVAGTQDAVTPPEGMCALAAAISGATLIQLEAAHLSNVEAASTFTPAVAGFLEAGTLG</sequence>
<dbReference type="GO" id="GO:0047570">
    <property type="term" value="F:3-oxoadipate enol-lactonase activity"/>
    <property type="evidence" value="ECO:0007669"/>
    <property type="project" value="InterPro"/>
</dbReference>
<feature type="domain" description="AB hydrolase-1" evidence="1">
    <location>
        <begin position="22"/>
        <end position="132"/>
    </location>
</feature>
<name>A0A1D8IN29_9GAMM</name>
<dbReference type="InterPro" id="IPR000073">
    <property type="entry name" value="AB_hydrolase_1"/>
</dbReference>
<keyword evidence="4" id="KW-1185">Reference proteome</keyword>
<dbReference type="Gene3D" id="3.40.50.1820">
    <property type="entry name" value="alpha/beta hydrolase"/>
    <property type="match status" value="1"/>
</dbReference>
<dbReference type="Pfam" id="PF00561">
    <property type="entry name" value="Abhydrolase_1"/>
    <property type="match status" value="1"/>
</dbReference>
<dbReference type="GO" id="GO:0042952">
    <property type="term" value="P:beta-ketoadipate pathway"/>
    <property type="evidence" value="ECO:0007669"/>
    <property type="project" value="InterPro"/>
</dbReference>
<dbReference type="AlphaFoldDB" id="A0A1D8IN29"/>
<accession>A0A1D8IN29</accession>
<dbReference type="KEGG" id="aprs:BI364_07790"/>
<dbReference type="PANTHER" id="PTHR43433:SF5">
    <property type="entry name" value="AB HYDROLASE-1 DOMAIN-CONTAINING PROTEIN"/>
    <property type="match status" value="1"/>
</dbReference>
<dbReference type="PRINTS" id="PR00111">
    <property type="entry name" value="ABHYDROLASE"/>
</dbReference>
<dbReference type="PANTHER" id="PTHR43433">
    <property type="entry name" value="HYDROLASE, ALPHA/BETA FOLD FAMILY PROTEIN"/>
    <property type="match status" value="1"/>
</dbReference>
<gene>
    <name evidence="3" type="ORF">BI364_07790</name>
</gene>
<dbReference type="InterPro" id="IPR050471">
    <property type="entry name" value="AB_hydrolase"/>
</dbReference>
<evidence type="ECO:0000259" key="2">
    <source>
        <dbReference type="Pfam" id="PF08386"/>
    </source>
</evidence>
<evidence type="ECO:0000259" key="1">
    <source>
        <dbReference type="Pfam" id="PF00561"/>
    </source>
</evidence>
<dbReference type="InterPro" id="IPR026968">
    <property type="entry name" value="PcaD/CatD"/>
</dbReference>